<dbReference type="Pfam" id="PF26631">
    <property type="entry name" value="DUF8204"/>
    <property type="match status" value="1"/>
</dbReference>
<dbReference type="AlphaFoldDB" id="A0A7N0TPL5"/>
<evidence type="ECO:0000259" key="2">
    <source>
        <dbReference type="Pfam" id="PF26631"/>
    </source>
</evidence>
<feature type="domain" description="DUF8204" evidence="2">
    <location>
        <begin position="20"/>
        <end position="110"/>
    </location>
</feature>
<dbReference type="InterPro" id="IPR058517">
    <property type="entry name" value="DUF8204"/>
</dbReference>
<dbReference type="Gramene" id="Kaladp0040s0538.1.v1.1">
    <property type="protein sequence ID" value="Kaladp0040s0538.1.v1.1"/>
    <property type="gene ID" value="Kaladp0040s0538.v1.1"/>
</dbReference>
<dbReference type="PANTHER" id="PTHR34566:SF2">
    <property type="entry name" value="ALTERED INHERITANCE OF MITOCHONDRIA PROTEIN"/>
    <property type="match status" value="1"/>
</dbReference>
<dbReference type="Proteomes" id="UP000594263">
    <property type="component" value="Unplaced"/>
</dbReference>
<reference evidence="3" key="1">
    <citation type="submission" date="2021-01" db="UniProtKB">
        <authorList>
            <consortium name="EnsemblPlants"/>
        </authorList>
    </citation>
    <scope>IDENTIFICATION</scope>
</reference>
<organism evidence="3 4">
    <name type="scientific">Kalanchoe fedtschenkoi</name>
    <name type="common">Lavender scallops</name>
    <name type="synonym">South American air plant</name>
    <dbReference type="NCBI Taxonomy" id="63787"/>
    <lineage>
        <taxon>Eukaryota</taxon>
        <taxon>Viridiplantae</taxon>
        <taxon>Streptophyta</taxon>
        <taxon>Embryophyta</taxon>
        <taxon>Tracheophyta</taxon>
        <taxon>Spermatophyta</taxon>
        <taxon>Magnoliopsida</taxon>
        <taxon>eudicotyledons</taxon>
        <taxon>Gunneridae</taxon>
        <taxon>Pentapetalae</taxon>
        <taxon>Saxifragales</taxon>
        <taxon>Crassulaceae</taxon>
        <taxon>Kalanchoe</taxon>
    </lineage>
</organism>
<feature type="region of interest" description="Disordered" evidence="1">
    <location>
        <begin position="1"/>
        <end position="22"/>
    </location>
</feature>
<dbReference type="PANTHER" id="PTHR34566">
    <property type="entry name" value="ALTERED INHERITANCE OF MITOCHONDRIA PROTEIN"/>
    <property type="match status" value="1"/>
</dbReference>
<keyword evidence="4" id="KW-1185">Reference proteome</keyword>
<dbReference type="EnsemblPlants" id="Kaladp0040s0538.1.v1.1">
    <property type="protein sequence ID" value="Kaladp0040s0538.1.v1.1"/>
    <property type="gene ID" value="Kaladp0040s0538.v1.1"/>
</dbReference>
<feature type="compositionally biased region" description="Basic and acidic residues" evidence="1">
    <location>
        <begin position="1"/>
        <end position="12"/>
    </location>
</feature>
<name>A0A7N0TPL5_KALFE</name>
<evidence type="ECO:0000256" key="1">
    <source>
        <dbReference type="SAM" id="MobiDB-lite"/>
    </source>
</evidence>
<accession>A0A7N0TPL5</accession>
<protein>
    <recommendedName>
        <fullName evidence="2">DUF8204 domain-containing protein</fullName>
    </recommendedName>
</protein>
<sequence length="190" mass="20720">MEEIGKEKESDVKTTTSNSKGKSCKGCLYYSSVLKSNSRHPLCIGLTRSVQVQGYFVGKSELAATKEGRSLTDFKYGCLGYSVYLDEQKASADTPEQKVILPVCVGVELLVSPASSSADHVPAPFYDKEDGHHGSSKPRSQKPASTTGDEFLNRFTRNAGLVAAGVTKNLVKVGNHLKARFEDILYRRPK</sequence>
<feature type="region of interest" description="Disordered" evidence="1">
    <location>
        <begin position="121"/>
        <end position="148"/>
    </location>
</feature>
<dbReference type="OMA" id="THAHNRE"/>
<evidence type="ECO:0000313" key="3">
    <source>
        <dbReference type="EnsemblPlants" id="Kaladp0040s0538.1.v1.1"/>
    </source>
</evidence>
<proteinExistence type="predicted"/>
<evidence type="ECO:0000313" key="4">
    <source>
        <dbReference type="Proteomes" id="UP000594263"/>
    </source>
</evidence>